<dbReference type="Proteomes" id="UP001279734">
    <property type="component" value="Unassembled WGS sequence"/>
</dbReference>
<evidence type="ECO:0000313" key="1">
    <source>
        <dbReference type="EMBL" id="GMH19059.1"/>
    </source>
</evidence>
<sequence length="93" mass="9809">MGASSAIEIGWPTGLLGELDPIREEVLTAETISTEERISDLSTKLALVSKEPIVCLADMGVEATGLEAYGLEAPVPVSVASSFPPSRRKNHSD</sequence>
<protein>
    <submittedName>
        <fullName evidence="1">Uncharacterized protein</fullName>
    </submittedName>
</protein>
<name>A0AAD3SXS0_NEPGR</name>
<reference evidence="1" key="1">
    <citation type="submission" date="2023-05" db="EMBL/GenBank/DDBJ databases">
        <title>Nepenthes gracilis genome sequencing.</title>
        <authorList>
            <person name="Fukushima K."/>
        </authorList>
    </citation>
    <scope>NUCLEOTIDE SEQUENCE</scope>
    <source>
        <strain evidence="1">SING2019-196</strain>
    </source>
</reference>
<dbReference type="AlphaFoldDB" id="A0AAD3SXS0"/>
<dbReference type="EMBL" id="BSYO01000020">
    <property type="protein sequence ID" value="GMH19059.1"/>
    <property type="molecule type" value="Genomic_DNA"/>
</dbReference>
<comment type="caution">
    <text evidence="1">The sequence shown here is derived from an EMBL/GenBank/DDBJ whole genome shotgun (WGS) entry which is preliminary data.</text>
</comment>
<accession>A0AAD3SXS0</accession>
<keyword evidence="2" id="KW-1185">Reference proteome</keyword>
<organism evidence="1 2">
    <name type="scientific">Nepenthes gracilis</name>
    <name type="common">Slender pitcher plant</name>
    <dbReference type="NCBI Taxonomy" id="150966"/>
    <lineage>
        <taxon>Eukaryota</taxon>
        <taxon>Viridiplantae</taxon>
        <taxon>Streptophyta</taxon>
        <taxon>Embryophyta</taxon>
        <taxon>Tracheophyta</taxon>
        <taxon>Spermatophyta</taxon>
        <taxon>Magnoliopsida</taxon>
        <taxon>eudicotyledons</taxon>
        <taxon>Gunneridae</taxon>
        <taxon>Pentapetalae</taxon>
        <taxon>Caryophyllales</taxon>
        <taxon>Nepenthaceae</taxon>
        <taxon>Nepenthes</taxon>
    </lineage>
</organism>
<gene>
    <name evidence="1" type="ORF">Nepgr_020900</name>
</gene>
<evidence type="ECO:0000313" key="2">
    <source>
        <dbReference type="Proteomes" id="UP001279734"/>
    </source>
</evidence>
<proteinExistence type="predicted"/>